<keyword evidence="9" id="KW-0408">Iron</keyword>
<proteinExistence type="inferred from homology"/>
<dbReference type="GO" id="GO:0006099">
    <property type="term" value="P:tricarboxylic acid cycle"/>
    <property type="evidence" value="ECO:0007669"/>
    <property type="project" value="UniProtKB-UniPathway"/>
</dbReference>
<evidence type="ECO:0000256" key="14">
    <source>
        <dbReference type="ARBA" id="ARBA00031081"/>
    </source>
</evidence>
<dbReference type="PANTHER" id="PTHR43160">
    <property type="entry name" value="ACONITATE HYDRATASE B"/>
    <property type="match status" value="1"/>
</dbReference>
<dbReference type="PRINTS" id="PR00415">
    <property type="entry name" value="ACONITASE"/>
</dbReference>
<evidence type="ECO:0000313" key="20">
    <source>
        <dbReference type="Proteomes" id="UP000283732"/>
    </source>
</evidence>
<dbReference type="GO" id="GO:0051539">
    <property type="term" value="F:4 iron, 4 sulfur cluster binding"/>
    <property type="evidence" value="ECO:0007669"/>
    <property type="project" value="InterPro"/>
</dbReference>
<comment type="pathway">
    <text evidence="2">Carbohydrate metabolism; tricarboxylic acid cycle; isocitrate from oxaloacetate: step 2/2.</text>
</comment>
<evidence type="ECO:0000259" key="16">
    <source>
        <dbReference type="Pfam" id="PF00330"/>
    </source>
</evidence>
<dbReference type="Proteomes" id="UP000283732">
    <property type="component" value="Unassembled WGS sequence"/>
</dbReference>
<evidence type="ECO:0000313" key="18">
    <source>
        <dbReference type="EMBL" id="RGZ47011.1"/>
    </source>
</evidence>
<comment type="catalytic activity">
    <reaction evidence="12">
        <text>citrate = D-threo-isocitrate</text>
        <dbReference type="Rhea" id="RHEA:10336"/>
        <dbReference type="ChEBI" id="CHEBI:15562"/>
        <dbReference type="ChEBI" id="CHEBI:16947"/>
        <dbReference type="EC" id="4.2.1.3"/>
    </reaction>
</comment>
<dbReference type="GO" id="GO:0005829">
    <property type="term" value="C:cytosol"/>
    <property type="evidence" value="ECO:0007669"/>
    <property type="project" value="TreeGrafter"/>
</dbReference>
<evidence type="ECO:0000256" key="10">
    <source>
        <dbReference type="ARBA" id="ARBA00023014"/>
    </source>
</evidence>
<dbReference type="EMBL" id="QRKC01000012">
    <property type="protein sequence ID" value="RHH74527.1"/>
    <property type="molecule type" value="Genomic_DNA"/>
</dbReference>
<evidence type="ECO:0000256" key="7">
    <source>
        <dbReference type="ARBA" id="ARBA00022723"/>
    </source>
</evidence>
<dbReference type="RefSeq" id="WP_122203233.1">
    <property type="nucleotide sequence ID" value="NZ_QRKC01000012.1"/>
</dbReference>
<dbReference type="FunFam" id="3.40.1060.10:FF:000001">
    <property type="entry name" value="Aconitate hydratase, mitochondrial"/>
    <property type="match status" value="1"/>
</dbReference>
<dbReference type="SUPFAM" id="SSF52016">
    <property type="entry name" value="LeuD/IlvD-like"/>
    <property type="match status" value="1"/>
</dbReference>
<feature type="domain" description="Aconitase A/isopropylmalate dehydratase small subunit swivel" evidence="17">
    <location>
        <begin position="554"/>
        <end position="683"/>
    </location>
</feature>
<dbReference type="AlphaFoldDB" id="A0A3R6E9X5"/>
<gene>
    <name evidence="19" type="ORF">DW191_17855</name>
    <name evidence="18" type="ORF">DW986_11490</name>
</gene>
<dbReference type="EC" id="4.2.1.3" evidence="4"/>
<dbReference type="InterPro" id="IPR001030">
    <property type="entry name" value="Acoase/IPM_deHydtase_lsu_aba"/>
</dbReference>
<accession>A0A3R6E9X5</accession>
<feature type="domain" description="Aconitase/3-isopropylmalate dehydratase large subunit alpha/beta/alpha" evidence="16">
    <location>
        <begin position="34"/>
        <end position="477"/>
    </location>
</feature>
<dbReference type="InterPro" id="IPR036008">
    <property type="entry name" value="Aconitase_4Fe-4S_dom"/>
</dbReference>
<dbReference type="Gene3D" id="3.20.19.10">
    <property type="entry name" value="Aconitase, domain 4"/>
    <property type="match status" value="1"/>
</dbReference>
<evidence type="ECO:0000313" key="19">
    <source>
        <dbReference type="EMBL" id="RHH74527.1"/>
    </source>
</evidence>
<dbReference type="Proteomes" id="UP000285173">
    <property type="component" value="Unassembled WGS sequence"/>
</dbReference>
<keyword evidence="6" id="KW-0816">Tricarboxylic acid cycle</keyword>
<dbReference type="Pfam" id="PF00694">
    <property type="entry name" value="Aconitase_C"/>
    <property type="match status" value="1"/>
</dbReference>
<dbReference type="FunFam" id="3.30.499.10:FF:000004">
    <property type="entry name" value="Aconitate hydratase, mitochondrial"/>
    <property type="match status" value="1"/>
</dbReference>
<dbReference type="NCBIfam" id="NF005558">
    <property type="entry name" value="PRK07229.1"/>
    <property type="match status" value="1"/>
</dbReference>
<protein>
    <recommendedName>
        <fullName evidence="5">Aconitate hydratase A</fullName>
        <ecNumber evidence="4">4.2.1.3</ecNumber>
    </recommendedName>
    <alternativeName>
        <fullName evidence="13">Citrate hydro-lyase</fullName>
    </alternativeName>
    <alternativeName>
        <fullName evidence="15">Iron-responsive protein-like</fullName>
    </alternativeName>
    <alternativeName>
        <fullName evidence="14">RNA-binding protein</fullName>
    </alternativeName>
</protein>
<dbReference type="GO" id="GO:0046872">
    <property type="term" value="F:metal ion binding"/>
    <property type="evidence" value="ECO:0007669"/>
    <property type="project" value="UniProtKB-KW"/>
</dbReference>
<dbReference type="Gene3D" id="3.30.499.10">
    <property type="entry name" value="Aconitase, domain 3"/>
    <property type="match status" value="2"/>
</dbReference>
<dbReference type="GO" id="GO:0003994">
    <property type="term" value="F:aconitate hydratase activity"/>
    <property type="evidence" value="ECO:0007669"/>
    <property type="project" value="UniProtKB-EC"/>
</dbReference>
<dbReference type="InterPro" id="IPR015931">
    <property type="entry name" value="Acnase/IPM_dHydase_lsu_aba_1/3"/>
</dbReference>
<dbReference type="InterPro" id="IPR000573">
    <property type="entry name" value="AconitaseA/IPMdHydase_ssu_swvl"/>
</dbReference>
<evidence type="ECO:0000256" key="11">
    <source>
        <dbReference type="ARBA" id="ARBA00023239"/>
    </source>
</evidence>
<name>A0A3R6E9X5_9BACT</name>
<dbReference type="EMBL" id="QSEF01000015">
    <property type="protein sequence ID" value="RGZ47011.1"/>
    <property type="molecule type" value="Genomic_DNA"/>
</dbReference>
<dbReference type="FunFam" id="3.30.499.10:FF:000003">
    <property type="entry name" value="Aconitate hydratase, mitochondrial"/>
    <property type="match status" value="1"/>
</dbReference>
<dbReference type="UniPathway" id="UPA00223">
    <property type="reaction ID" value="UER00718"/>
</dbReference>
<evidence type="ECO:0000256" key="6">
    <source>
        <dbReference type="ARBA" id="ARBA00022532"/>
    </source>
</evidence>
<dbReference type="InterPro" id="IPR015928">
    <property type="entry name" value="Aconitase/3IPM_dehydase_swvl"/>
</dbReference>
<dbReference type="PROSITE" id="PS00450">
    <property type="entry name" value="ACONITASE_1"/>
    <property type="match status" value="1"/>
</dbReference>
<dbReference type="InterPro" id="IPR015932">
    <property type="entry name" value="Aconitase_dom2"/>
</dbReference>
<evidence type="ECO:0000256" key="4">
    <source>
        <dbReference type="ARBA" id="ARBA00012926"/>
    </source>
</evidence>
<dbReference type="PROSITE" id="PS01244">
    <property type="entry name" value="ACONITASE_2"/>
    <property type="match status" value="1"/>
</dbReference>
<evidence type="ECO:0000256" key="9">
    <source>
        <dbReference type="ARBA" id="ARBA00023004"/>
    </source>
</evidence>
<sequence length="748" mass="81267">MVYDIDMLRSFYSNFPKRVDAAREQVGRPLTLAEKILYAHLYEESDICPFRRGEDYVNFRPDRVAMQDATAQMALLQFMNAGKSKSAVPATVHCDHLIQANMGAKTDIVTATQSNSEVYDFLKSVSDKYGIGFWKPGAGIIHQVVLENYAFPGGMMIGTDSHTPNAGGLGMIAIGVGGADAVDVMTGMEWELKMPKLIGVKLTGSLSGWASPKDVILKLAGILTVKGGTNAIIEYFGPGAASLSATGKATICNMGAEVGATTSLFPFDLNMATYLRATGRDDVAEWATAVSDYLEADMDVQAQPDSFYDRVIVINLSELEPHINGPFTPDAATPISEFATKVKENGWPRKMEVGLIGSCTNSSYQDLSRAASIARQAAEDKIPVAAPLIINPGSEQIRYTAERDGILGDFEQIGATVMANACGPCIGQWKRHTDDNTRKNSIVTSFNRNFAKRADGNPNTHAFVASPELTLALTIAGDLCFNPLTDTLKTADGREVKLKEPEGTDFPPKGFEVKDNGYVAPTGKDAEVVINPGSNRLQVLKPFAAWDGKELIEMPLLLKAEGKCTTDHISMAGPWLRFRGHLENISDNMLMGAVNAFNGKTNSVLNQLNCKYEAVSAVAKQYKAKGISSIVVAEENYGEGSSREHAAMEPRFLNVKVILAKSFARIHETNLKKQGMLALTFADKDNYKKVREEDKISIVGLKEFAPGKPLTAILYHADGTEESFAVNHTYNELQIKWFKAGAALNAAR</sequence>
<dbReference type="PANTHER" id="PTHR43160:SF3">
    <property type="entry name" value="ACONITATE HYDRATASE, MITOCHONDRIAL"/>
    <property type="match status" value="1"/>
</dbReference>
<keyword evidence="8" id="KW-0809">Transit peptide</keyword>
<dbReference type="SUPFAM" id="SSF53732">
    <property type="entry name" value="Aconitase iron-sulfur domain"/>
    <property type="match status" value="1"/>
</dbReference>
<evidence type="ECO:0000256" key="2">
    <source>
        <dbReference type="ARBA" id="ARBA00004717"/>
    </source>
</evidence>
<evidence type="ECO:0000259" key="17">
    <source>
        <dbReference type="Pfam" id="PF00694"/>
    </source>
</evidence>
<reference evidence="20 21" key="1">
    <citation type="submission" date="2018-08" db="EMBL/GenBank/DDBJ databases">
        <title>A genome reference for cultivated species of the human gut microbiota.</title>
        <authorList>
            <person name="Zou Y."/>
            <person name="Xue W."/>
            <person name="Luo G."/>
        </authorList>
    </citation>
    <scope>NUCLEOTIDE SEQUENCE [LARGE SCALE GENOMIC DNA]</scope>
    <source>
        <strain evidence="19 20">AM16-50</strain>
        <strain evidence="18 21">AM50-15</strain>
    </source>
</reference>
<evidence type="ECO:0000256" key="1">
    <source>
        <dbReference type="ARBA" id="ARBA00001966"/>
    </source>
</evidence>
<dbReference type="InterPro" id="IPR006248">
    <property type="entry name" value="Aconitase_mito-like"/>
</dbReference>
<evidence type="ECO:0000256" key="3">
    <source>
        <dbReference type="ARBA" id="ARBA00007185"/>
    </source>
</evidence>
<evidence type="ECO:0000256" key="13">
    <source>
        <dbReference type="ARBA" id="ARBA00029682"/>
    </source>
</evidence>
<evidence type="ECO:0000256" key="8">
    <source>
        <dbReference type="ARBA" id="ARBA00022946"/>
    </source>
</evidence>
<keyword evidence="10" id="KW-0411">Iron-sulfur</keyword>
<comment type="cofactor">
    <cofactor evidence="1">
        <name>[4Fe-4S] cluster</name>
        <dbReference type="ChEBI" id="CHEBI:49883"/>
    </cofactor>
</comment>
<dbReference type="FunFam" id="3.20.19.10:FF:000002">
    <property type="entry name" value="Aconitate hydratase, mitochondrial"/>
    <property type="match status" value="1"/>
</dbReference>
<dbReference type="InterPro" id="IPR018136">
    <property type="entry name" value="Aconitase_4Fe-4S_BS"/>
</dbReference>
<dbReference type="Pfam" id="PF00330">
    <property type="entry name" value="Aconitase"/>
    <property type="match status" value="1"/>
</dbReference>
<organism evidence="19 20">
    <name type="scientific">Parabacteroides merdae</name>
    <dbReference type="NCBI Taxonomy" id="46503"/>
    <lineage>
        <taxon>Bacteria</taxon>
        <taxon>Pseudomonadati</taxon>
        <taxon>Bacteroidota</taxon>
        <taxon>Bacteroidia</taxon>
        <taxon>Bacteroidales</taxon>
        <taxon>Tannerellaceae</taxon>
        <taxon>Parabacteroides</taxon>
    </lineage>
</organism>
<evidence type="ECO:0000313" key="21">
    <source>
        <dbReference type="Proteomes" id="UP000285173"/>
    </source>
</evidence>
<dbReference type="InterPro" id="IPR050926">
    <property type="entry name" value="Aconitase/IPM_isomerase"/>
</dbReference>
<evidence type="ECO:0000256" key="12">
    <source>
        <dbReference type="ARBA" id="ARBA00023501"/>
    </source>
</evidence>
<comment type="similarity">
    <text evidence="3">Belongs to the aconitase/IPM isomerase family.</text>
</comment>
<dbReference type="NCBIfam" id="TIGR01340">
    <property type="entry name" value="aconitase_mito"/>
    <property type="match status" value="1"/>
</dbReference>
<comment type="caution">
    <text evidence="19">The sequence shown here is derived from an EMBL/GenBank/DDBJ whole genome shotgun (WGS) entry which is preliminary data.</text>
</comment>
<keyword evidence="11 19" id="KW-0456">Lyase</keyword>
<evidence type="ECO:0000256" key="15">
    <source>
        <dbReference type="ARBA" id="ARBA00031977"/>
    </source>
</evidence>
<evidence type="ECO:0000256" key="5">
    <source>
        <dbReference type="ARBA" id="ARBA00019378"/>
    </source>
</evidence>
<dbReference type="Gene3D" id="3.40.1060.10">
    <property type="entry name" value="Aconitase, Domain 2"/>
    <property type="match status" value="1"/>
</dbReference>
<keyword evidence="7" id="KW-0479">Metal-binding</keyword>